<dbReference type="GeneID" id="95420175"/>
<evidence type="ECO:0000256" key="2">
    <source>
        <dbReference type="ARBA" id="ARBA00013064"/>
    </source>
</evidence>
<feature type="domain" description="Phosphotyrosine protein phosphatase I" evidence="6">
    <location>
        <begin position="4"/>
        <end position="142"/>
    </location>
</feature>
<comment type="catalytic activity">
    <reaction evidence="5">
        <text>O-phospho-L-tyrosyl-[protein] + H2O = L-tyrosyl-[protein] + phosphate</text>
        <dbReference type="Rhea" id="RHEA:10684"/>
        <dbReference type="Rhea" id="RHEA-COMP:10136"/>
        <dbReference type="Rhea" id="RHEA-COMP:20101"/>
        <dbReference type="ChEBI" id="CHEBI:15377"/>
        <dbReference type="ChEBI" id="CHEBI:43474"/>
        <dbReference type="ChEBI" id="CHEBI:46858"/>
        <dbReference type="ChEBI" id="CHEBI:61978"/>
        <dbReference type="EC" id="3.1.3.48"/>
    </reaction>
</comment>
<dbReference type="Gene3D" id="3.40.50.2300">
    <property type="match status" value="1"/>
</dbReference>
<evidence type="ECO:0000256" key="5">
    <source>
        <dbReference type="ARBA" id="ARBA00051722"/>
    </source>
</evidence>
<evidence type="ECO:0000256" key="3">
    <source>
        <dbReference type="ARBA" id="ARBA00022801"/>
    </source>
</evidence>
<evidence type="ECO:0000256" key="1">
    <source>
        <dbReference type="ARBA" id="ARBA00011063"/>
    </source>
</evidence>
<evidence type="ECO:0000313" key="7">
    <source>
        <dbReference type="EMBL" id="MFD3226922.1"/>
    </source>
</evidence>
<protein>
    <recommendedName>
        <fullName evidence="2">protein-tyrosine-phosphatase</fullName>
        <ecNumber evidence="2">3.1.3.48</ecNumber>
    </recommendedName>
</protein>
<keyword evidence="4" id="KW-0904">Protein phosphatase</keyword>
<dbReference type="PANTHER" id="PTHR11717:SF31">
    <property type="entry name" value="LOW MOLECULAR WEIGHT PROTEIN-TYROSINE-PHOSPHATASE ETP-RELATED"/>
    <property type="match status" value="1"/>
</dbReference>
<dbReference type="PRINTS" id="PR00719">
    <property type="entry name" value="LMWPTPASE"/>
</dbReference>
<dbReference type="Proteomes" id="UP001598201">
    <property type="component" value="Unassembled WGS sequence"/>
</dbReference>
<gene>
    <name evidence="7" type="ORF">ACFPK4_25610</name>
</gene>
<dbReference type="SMART" id="SM00226">
    <property type="entry name" value="LMWPc"/>
    <property type="match status" value="1"/>
</dbReference>
<accession>A0ABW6CG92</accession>
<dbReference type="SUPFAM" id="SSF52788">
    <property type="entry name" value="Phosphotyrosine protein phosphatases I"/>
    <property type="match status" value="1"/>
</dbReference>
<dbReference type="InterPro" id="IPR050438">
    <property type="entry name" value="LMW_PTPase"/>
</dbReference>
<dbReference type="InterPro" id="IPR036196">
    <property type="entry name" value="Ptyr_pPase_sf"/>
</dbReference>
<evidence type="ECO:0000313" key="8">
    <source>
        <dbReference type="Proteomes" id="UP001598201"/>
    </source>
</evidence>
<comment type="caution">
    <text evidence="7">The sequence shown here is derived from an EMBL/GenBank/DDBJ whole genome shotgun (WGS) entry which is preliminary data.</text>
</comment>
<dbReference type="InterPro" id="IPR017867">
    <property type="entry name" value="Tyr_phospatase_low_mol_wt"/>
</dbReference>
<proteinExistence type="inferred from homology"/>
<dbReference type="RefSeq" id="WP_081481103.1">
    <property type="nucleotide sequence ID" value="NZ_CP093328.1"/>
</dbReference>
<keyword evidence="8" id="KW-1185">Reference proteome</keyword>
<reference evidence="7 8" key="1">
    <citation type="submission" date="2024-09" db="EMBL/GenBank/DDBJ databases">
        <title>Genomes of Rahnella.</title>
        <authorList>
            <person name="Mnguni F.C."/>
            <person name="Shin G.Y."/>
            <person name="Coutinho T."/>
        </authorList>
    </citation>
    <scope>NUCLEOTIDE SEQUENCE [LARGE SCALE GENOMIC DNA]</scope>
    <source>
        <strain evidence="7 8">20WA0057</strain>
    </source>
</reference>
<dbReference type="GO" id="GO:0004725">
    <property type="term" value="F:protein tyrosine phosphatase activity"/>
    <property type="evidence" value="ECO:0007669"/>
    <property type="project" value="UniProtKB-EC"/>
</dbReference>
<evidence type="ECO:0000259" key="6">
    <source>
        <dbReference type="SMART" id="SM00226"/>
    </source>
</evidence>
<dbReference type="EMBL" id="JBHUCJ010000120">
    <property type="protein sequence ID" value="MFD3226922.1"/>
    <property type="molecule type" value="Genomic_DNA"/>
</dbReference>
<dbReference type="PANTHER" id="PTHR11717">
    <property type="entry name" value="LOW MOLECULAR WEIGHT PROTEIN TYROSINE PHOSPHATASE"/>
    <property type="match status" value="1"/>
</dbReference>
<evidence type="ECO:0000256" key="4">
    <source>
        <dbReference type="ARBA" id="ARBA00022912"/>
    </source>
</evidence>
<dbReference type="InterPro" id="IPR023485">
    <property type="entry name" value="Ptyr_pPase"/>
</dbReference>
<dbReference type="CDD" id="cd16343">
    <property type="entry name" value="LMWPTP"/>
    <property type="match status" value="1"/>
</dbReference>
<comment type="similarity">
    <text evidence="1">Belongs to the low molecular weight phosphotyrosine protein phosphatase family.</text>
</comment>
<dbReference type="EC" id="3.1.3.48" evidence="2"/>
<organism evidence="7 8">
    <name type="scientific">Rahnella sp. (strain Y9602)</name>
    <dbReference type="NCBI Taxonomy" id="2703885"/>
    <lineage>
        <taxon>Bacteria</taxon>
        <taxon>Pseudomonadati</taxon>
        <taxon>Pseudomonadota</taxon>
        <taxon>Gammaproteobacteria</taxon>
        <taxon>Enterobacterales</taxon>
        <taxon>Yersiniaceae</taxon>
        <taxon>Rahnella</taxon>
    </lineage>
</organism>
<sequence>MIFNSILVVCVGNICRSPIAEALMKQCLPEKNIQSAGLSALNGQRADHMAKMVAERHGISLENHKAKPFTPERGKEFDLILVMERTHISAITHSLPEIRGKIMLLGHWNQRKEIPDPYGKDMEAFDYIFSLIKESVSGWKAALNYQGLK</sequence>
<dbReference type="Pfam" id="PF01451">
    <property type="entry name" value="LMWPc"/>
    <property type="match status" value="1"/>
</dbReference>
<keyword evidence="3 7" id="KW-0378">Hydrolase</keyword>
<name>A0ABW6CG92_RAHSY</name>